<dbReference type="AlphaFoldDB" id="A0A1H9L153"/>
<reference evidence="9" key="1">
    <citation type="submission" date="2016-10" db="EMBL/GenBank/DDBJ databases">
        <authorList>
            <person name="Varghese N."/>
            <person name="Submissions S."/>
        </authorList>
    </citation>
    <scope>NUCLEOTIDE SEQUENCE [LARGE SCALE GENOMIC DNA]</scope>
    <source>
        <strain evidence="9">DSM 44260</strain>
    </source>
</reference>
<evidence type="ECO:0000256" key="5">
    <source>
        <dbReference type="SAM" id="Phobius"/>
    </source>
</evidence>
<gene>
    <name evidence="8" type="ORF">SAMN04487818_101405</name>
</gene>
<keyword evidence="3 5" id="KW-1133">Transmembrane helix</keyword>
<feature type="domain" description="TM2" evidence="6">
    <location>
        <begin position="95"/>
        <end position="142"/>
    </location>
</feature>
<accession>A0A1H9L153</accession>
<dbReference type="InterPro" id="IPR007829">
    <property type="entry name" value="TM2"/>
</dbReference>
<feature type="transmembrane region" description="Helical" evidence="5">
    <location>
        <begin position="123"/>
        <end position="146"/>
    </location>
</feature>
<evidence type="ECO:0000313" key="9">
    <source>
        <dbReference type="Proteomes" id="UP000199051"/>
    </source>
</evidence>
<sequence length="159" mass="17239">MRVGTTEREDSMRALGEHFAQGRLPISEYEQRVGAAADAVTRGDLRVLFADLPAPHPPFLVPPTWAAPPPQPLPYYPPVNQAFGPPVPYEMMPSDKSKVVAGLLQIFLPFGVGRFYTGHYGIAIAQLLTCGGFGIWCLVDGVVLLVSGGHDGEGRRLRD</sequence>
<dbReference type="EMBL" id="FOGI01000001">
    <property type="protein sequence ID" value="SER05048.1"/>
    <property type="molecule type" value="Genomic_DNA"/>
</dbReference>
<evidence type="ECO:0000256" key="4">
    <source>
        <dbReference type="ARBA" id="ARBA00023136"/>
    </source>
</evidence>
<comment type="subcellular location">
    <subcellularLocation>
        <location evidence="1">Membrane</location>
        <topology evidence="1">Multi-pass membrane protein</topology>
    </subcellularLocation>
</comment>
<dbReference type="Pfam" id="PF05154">
    <property type="entry name" value="TM2"/>
    <property type="match status" value="1"/>
</dbReference>
<feature type="domain" description="DUF1707" evidence="7">
    <location>
        <begin position="1"/>
        <end position="53"/>
    </location>
</feature>
<feature type="transmembrane region" description="Helical" evidence="5">
    <location>
        <begin position="99"/>
        <end position="117"/>
    </location>
</feature>
<evidence type="ECO:0000259" key="6">
    <source>
        <dbReference type="Pfam" id="PF05154"/>
    </source>
</evidence>
<keyword evidence="4 5" id="KW-0472">Membrane</keyword>
<dbReference type="GO" id="GO:0016020">
    <property type="term" value="C:membrane"/>
    <property type="evidence" value="ECO:0007669"/>
    <property type="project" value="UniProtKB-SubCell"/>
</dbReference>
<evidence type="ECO:0000256" key="1">
    <source>
        <dbReference type="ARBA" id="ARBA00004141"/>
    </source>
</evidence>
<keyword evidence="2 5" id="KW-0812">Transmembrane</keyword>
<keyword evidence="9" id="KW-1185">Reference proteome</keyword>
<evidence type="ECO:0000313" key="8">
    <source>
        <dbReference type="EMBL" id="SER05048.1"/>
    </source>
</evidence>
<name>A0A1H9L153_9PSEU</name>
<organism evidence="8 9">
    <name type="scientific">Actinokineospora terrae</name>
    <dbReference type="NCBI Taxonomy" id="155974"/>
    <lineage>
        <taxon>Bacteria</taxon>
        <taxon>Bacillati</taxon>
        <taxon>Actinomycetota</taxon>
        <taxon>Actinomycetes</taxon>
        <taxon>Pseudonocardiales</taxon>
        <taxon>Pseudonocardiaceae</taxon>
        <taxon>Actinokineospora</taxon>
    </lineage>
</organism>
<protein>
    <submittedName>
        <fullName evidence="8">TM2 domain-containing protein</fullName>
    </submittedName>
</protein>
<dbReference type="Pfam" id="PF08044">
    <property type="entry name" value="DUF1707"/>
    <property type="match status" value="1"/>
</dbReference>
<dbReference type="InterPro" id="IPR012551">
    <property type="entry name" value="DUF1707_SHOCT-like"/>
</dbReference>
<proteinExistence type="predicted"/>
<dbReference type="STRING" id="155974.SAMN04487818_101405"/>
<evidence type="ECO:0000259" key="7">
    <source>
        <dbReference type="Pfam" id="PF08044"/>
    </source>
</evidence>
<evidence type="ECO:0000256" key="3">
    <source>
        <dbReference type="ARBA" id="ARBA00022989"/>
    </source>
</evidence>
<evidence type="ECO:0000256" key="2">
    <source>
        <dbReference type="ARBA" id="ARBA00022692"/>
    </source>
</evidence>
<dbReference type="Proteomes" id="UP000199051">
    <property type="component" value="Unassembled WGS sequence"/>
</dbReference>